<dbReference type="PANTHER" id="PTHR24179">
    <property type="entry name" value="PROTEIN PHOSPHATASE 1 REGULATORY SUBUNIT 12"/>
    <property type="match status" value="1"/>
</dbReference>
<dbReference type="PROSITE" id="PS50088">
    <property type="entry name" value="ANK_REPEAT"/>
    <property type="match status" value="3"/>
</dbReference>
<dbReference type="PRINTS" id="PR01415">
    <property type="entry name" value="ANKYRIN"/>
</dbReference>
<sequence length="310" mass="34391">MKYENCCIDDSADLLKLLIKYGADVNVCDNDLWTPLHAAATCANLDICKILIENNADLLAVNTDGNMPYDICEDELCLEYIESEMASRGVTQQTIDIKRSETEFRMLDDLKDHNGATLLHIAAANGYNSVIEFLLFDVHKAIARGAPIIDPSLNEKDNDGWTPLHVATFWGHQRAIELFLEAGAEIDLRTKNEETVIDLCDDSDVREFIIQKSKEIETEQEQKKAAAKAAAAAAVMQSKLQLVSSSNNSLNNGSIKGNNSSSRSLKRTSTGVSRSSSVRRSSFREKEKAARKLETSFKEFIYASEAQENS</sequence>
<dbReference type="InterPro" id="IPR051226">
    <property type="entry name" value="PP1_Regulatory_Subunit"/>
</dbReference>
<keyword evidence="2" id="KW-0040">ANK repeat</keyword>
<dbReference type="GO" id="GO:0005737">
    <property type="term" value="C:cytoplasm"/>
    <property type="evidence" value="ECO:0007669"/>
    <property type="project" value="TreeGrafter"/>
</dbReference>
<gene>
    <name evidence="4" type="ORF">BpHYR1_007148</name>
</gene>
<dbReference type="Pfam" id="PF12796">
    <property type="entry name" value="Ank_2"/>
    <property type="match status" value="2"/>
</dbReference>
<evidence type="ECO:0000313" key="4">
    <source>
        <dbReference type="EMBL" id="RNA08491.1"/>
    </source>
</evidence>
<proteinExistence type="predicted"/>
<dbReference type="SMART" id="SM00248">
    <property type="entry name" value="ANK"/>
    <property type="match status" value="3"/>
</dbReference>
<feature type="compositionally biased region" description="Low complexity" evidence="3">
    <location>
        <begin position="245"/>
        <end position="280"/>
    </location>
</feature>
<name>A0A3M7QBW9_BRAPC</name>
<comment type="caution">
    <text evidence="4">The sequence shown here is derived from an EMBL/GenBank/DDBJ whole genome shotgun (WGS) entry which is preliminary data.</text>
</comment>
<evidence type="ECO:0000256" key="3">
    <source>
        <dbReference type="SAM" id="MobiDB-lite"/>
    </source>
</evidence>
<evidence type="ECO:0000313" key="5">
    <source>
        <dbReference type="Proteomes" id="UP000276133"/>
    </source>
</evidence>
<accession>A0A3M7QBW9</accession>
<dbReference type="EMBL" id="REGN01006723">
    <property type="protein sequence ID" value="RNA08491.1"/>
    <property type="molecule type" value="Genomic_DNA"/>
</dbReference>
<organism evidence="4 5">
    <name type="scientific">Brachionus plicatilis</name>
    <name type="common">Marine rotifer</name>
    <name type="synonym">Brachionus muelleri</name>
    <dbReference type="NCBI Taxonomy" id="10195"/>
    <lineage>
        <taxon>Eukaryota</taxon>
        <taxon>Metazoa</taxon>
        <taxon>Spiralia</taxon>
        <taxon>Gnathifera</taxon>
        <taxon>Rotifera</taxon>
        <taxon>Eurotatoria</taxon>
        <taxon>Monogononta</taxon>
        <taxon>Pseudotrocha</taxon>
        <taxon>Ploima</taxon>
        <taxon>Brachionidae</taxon>
        <taxon>Brachionus</taxon>
    </lineage>
</organism>
<dbReference type="PROSITE" id="PS50297">
    <property type="entry name" value="ANK_REP_REGION"/>
    <property type="match status" value="3"/>
</dbReference>
<keyword evidence="1" id="KW-0677">Repeat</keyword>
<feature type="repeat" description="ANK" evidence="2">
    <location>
        <begin position="159"/>
        <end position="191"/>
    </location>
</feature>
<dbReference type="GO" id="GO:0004857">
    <property type="term" value="F:enzyme inhibitor activity"/>
    <property type="evidence" value="ECO:0007669"/>
    <property type="project" value="TreeGrafter"/>
</dbReference>
<dbReference type="GO" id="GO:0017020">
    <property type="term" value="F:myosin phosphatase regulator activity"/>
    <property type="evidence" value="ECO:0007669"/>
    <property type="project" value="TreeGrafter"/>
</dbReference>
<dbReference type="AlphaFoldDB" id="A0A3M7QBW9"/>
<dbReference type="PANTHER" id="PTHR24179:SF29">
    <property type="entry name" value="LD46604P"/>
    <property type="match status" value="1"/>
</dbReference>
<feature type="repeat" description="ANK" evidence="2">
    <location>
        <begin position="31"/>
        <end position="63"/>
    </location>
</feature>
<evidence type="ECO:0000256" key="2">
    <source>
        <dbReference type="PROSITE-ProRule" id="PRU00023"/>
    </source>
</evidence>
<dbReference type="Proteomes" id="UP000276133">
    <property type="component" value="Unassembled WGS sequence"/>
</dbReference>
<protein>
    <submittedName>
        <fullName evidence="4">Phosphatase 1 regulatory subunit 16A-like isoform X1</fullName>
    </submittedName>
</protein>
<dbReference type="SUPFAM" id="SSF48403">
    <property type="entry name" value="Ankyrin repeat"/>
    <property type="match status" value="1"/>
</dbReference>
<dbReference type="Gene3D" id="1.25.40.20">
    <property type="entry name" value="Ankyrin repeat-containing domain"/>
    <property type="match status" value="2"/>
</dbReference>
<dbReference type="STRING" id="10195.A0A3M7QBW9"/>
<feature type="repeat" description="ANK" evidence="2">
    <location>
        <begin position="114"/>
        <end position="135"/>
    </location>
</feature>
<reference evidence="4 5" key="1">
    <citation type="journal article" date="2018" name="Sci. Rep.">
        <title>Genomic signatures of local adaptation to the degree of environmental predictability in rotifers.</title>
        <authorList>
            <person name="Franch-Gras L."/>
            <person name="Hahn C."/>
            <person name="Garcia-Roger E.M."/>
            <person name="Carmona M.J."/>
            <person name="Serra M."/>
            <person name="Gomez A."/>
        </authorList>
    </citation>
    <scope>NUCLEOTIDE SEQUENCE [LARGE SCALE GENOMIC DNA]</scope>
    <source>
        <strain evidence="4">HYR1</strain>
    </source>
</reference>
<dbReference type="OrthoDB" id="19014at2759"/>
<dbReference type="InterPro" id="IPR036770">
    <property type="entry name" value="Ankyrin_rpt-contain_sf"/>
</dbReference>
<evidence type="ECO:0000256" key="1">
    <source>
        <dbReference type="ARBA" id="ARBA00022737"/>
    </source>
</evidence>
<dbReference type="InterPro" id="IPR002110">
    <property type="entry name" value="Ankyrin_rpt"/>
</dbReference>
<keyword evidence="5" id="KW-1185">Reference proteome</keyword>
<feature type="region of interest" description="Disordered" evidence="3">
    <location>
        <begin position="245"/>
        <end position="288"/>
    </location>
</feature>